<feature type="signal peptide" evidence="2">
    <location>
        <begin position="1"/>
        <end position="27"/>
    </location>
</feature>
<accession>A0ABS7NH88</accession>
<proteinExistence type="predicted"/>
<dbReference type="RefSeq" id="WP_222508806.1">
    <property type="nucleotide sequence ID" value="NZ_JAHVJA010000006.1"/>
</dbReference>
<protein>
    <submittedName>
        <fullName evidence="3">Uncharacterized protein</fullName>
    </submittedName>
</protein>
<reference evidence="3 4" key="1">
    <citation type="submission" date="2021-06" db="EMBL/GenBank/DDBJ databases">
        <title>50 bacteria genomes isolated from Dapeng, Shenzhen, China.</title>
        <authorList>
            <person name="Zheng W."/>
            <person name="Yu S."/>
            <person name="Huang Y."/>
        </authorList>
    </citation>
    <scope>NUCLEOTIDE SEQUENCE [LARGE SCALE GENOMIC DNA]</scope>
    <source>
        <strain evidence="3 4">DP1N14-2</strain>
    </source>
</reference>
<feature type="region of interest" description="Disordered" evidence="1">
    <location>
        <begin position="52"/>
        <end position="75"/>
    </location>
</feature>
<keyword evidence="2" id="KW-0732">Signal</keyword>
<keyword evidence="4" id="KW-1185">Reference proteome</keyword>
<evidence type="ECO:0000256" key="1">
    <source>
        <dbReference type="SAM" id="MobiDB-lite"/>
    </source>
</evidence>
<dbReference type="Proteomes" id="UP000766629">
    <property type="component" value="Unassembled WGS sequence"/>
</dbReference>
<gene>
    <name evidence="3" type="ORF">KUV26_14025</name>
</gene>
<comment type="caution">
    <text evidence="3">The sequence shown here is derived from an EMBL/GenBank/DDBJ whole genome shotgun (WGS) entry which is preliminary data.</text>
</comment>
<evidence type="ECO:0000256" key="2">
    <source>
        <dbReference type="SAM" id="SignalP"/>
    </source>
</evidence>
<name>A0ABS7NH88_9RHOB</name>
<sequence>MNSNKSKAVLRLPLAAALLLSPAVAEAAAMTGRAALRENAAVYVHKAQVRGSPSASQFGGGIGETGGDAAESDGVRSSSTSTAALVGPASVTNSVTAAVVAQISISSAACEAVGAAYRTDCLANELRALVKKLPAEGEYAAAREALATASDELSRLSRQNRDNSQPRLRITVQADSETKRRPVAAVKQETVAETNAKALAILEDTTTVLLRSAEGNSDVALHYQRIAQALNSSKVLLRSS</sequence>
<evidence type="ECO:0000313" key="3">
    <source>
        <dbReference type="EMBL" id="MBY6140558.1"/>
    </source>
</evidence>
<evidence type="ECO:0000313" key="4">
    <source>
        <dbReference type="Proteomes" id="UP000766629"/>
    </source>
</evidence>
<organism evidence="3 4">
    <name type="scientific">Leisingera daeponensis</name>
    <dbReference type="NCBI Taxonomy" id="405746"/>
    <lineage>
        <taxon>Bacteria</taxon>
        <taxon>Pseudomonadati</taxon>
        <taxon>Pseudomonadota</taxon>
        <taxon>Alphaproteobacteria</taxon>
        <taxon>Rhodobacterales</taxon>
        <taxon>Roseobacteraceae</taxon>
        <taxon>Leisingera</taxon>
    </lineage>
</organism>
<dbReference type="EMBL" id="JAHVJA010000006">
    <property type="protein sequence ID" value="MBY6140558.1"/>
    <property type="molecule type" value="Genomic_DNA"/>
</dbReference>
<feature type="chain" id="PRO_5046111872" evidence="2">
    <location>
        <begin position="28"/>
        <end position="240"/>
    </location>
</feature>